<dbReference type="EMBL" id="LR796651">
    <property type="protein sequence ID" value="CAB4157984.1"/>
    <property type="molecule type" value="Genomic_DNA"/>
</dbReference>
<evidence type="ECO:0000313" key="1">
    <source>
        <dbReference type="EMBL" id="CAB4157984.1"/>
    </source>
</evidence>
<name>A0A6J5NS42_9CAUD</name>
<proteinExistence type="predicted"/>
<accession>A0A6J5NS42</accession>
<protein>
    <submittedName>
        <fullName evidence="1">Uncharacterized protein</fullName>
    </submittedName>
</protein>
<sequence>MTAHKIVVLSTTSPILLSPPGTHSGVDITMQNVNASGYVYIGASNLTSINYGFRIDPSHAISLELNGKDAIYAIGSTSNLSVSVLSTALEQGS</sequence>
<organism evidence="1">
    <name type="scientific">uncultured Caudovirales phage</name>
    <dbReference type="NCBI Taxonomy" id="2100421"/>
    <lineage>
        <taxon>Viruses</taxon>
        <taxon>Duplodnaviria</taxon>
        <taxon>Heunggongvirae</taxon>
        <taxon>Uroviricota</taxon>
        <taxon>Caudoviricetes</taxon>
        <taxon>Peduoviridae</taxon>
        <taxon>Maltschvirus</taxon>
        <taxon>Maltschvirus maltsch</taxon>
    </lineage>
</organism>
<reference evidence="1" key="1">
    <citation type="submission" date="2020-04" db="EMBL/GenBank/DDBJ databases">
        <authorList>
            <person name="Chiriac C."/>
            <person name="Salcher M."/>
            <person name="Ghai R."/>
            <person name="Kavagutti S V."/>
        </authorList>
    </citation>
    <scope>NUCLEOTIDE SEQUENCE</scope>
</reference>
<gene>
    <name evidence="1" type="ORF">UFOVP694_68</name>
</gene>